<feature type="transmembrane region" description="Helical" evidence="6">
    <location>
        <begin position="285"/>
        <end position="301"/>
    </location>
</feature>
<dbReference type="GO" id="GO:0042371">
    <property type="term" value="P:vitamin K biosynthetic process"/>
    <property type="evidence" value="ECO:0007669"/>
    <property type="project" value="TreeGrafter"/>
</dbReference>
<feature type="transmembrane region" description="Helical" evidence="6">
    <location>
        <begin position="118"/>
        <end position="137"/>
    </location>
</feature>
<feature type="transmembrane region" description="Helical" evidence="6">
    <location>
        <begin position="12"/>
        <end position="31"/>
    </location>
</feature>
<evidence type="ECO:0000313" key="7">
    <source>
        <dbReference type="EMBL" id="KAF2077222.1"/>
    </source>
</evidence>
<keyword evidence="8" id="KW-1185">Reference proteome</keyword>
<reference evidence="7" key="1">
    <citation type="submission" date="2020-01" db="EMBL/GenBank/DDBJ databases">
        <title>Development of genomics and gene disruption for Polysphondylium violaceum indicates a role for the polyketide synthase stlB in stalk morphogenesis.</title>
        <authorList>
            <person name="Narita B."/>
            <person name="Kawabe Y."/>
            <person name="Kin K."/>
            <person name="Saito T."/>
            <person name="Gibbs R."/>
            <person name="Kuspa A."/>
            <person name="Muzny D."/>
            <person name="Queller D."/>
            <person name="Richards S."/>
            <person name="Strassman J."/>
            <person name="Sucgang R."/>
            <person name="Worley K."/>
            <person name="Schaap P."/>
        </authorList>
    </citation>
    <scope>NUCLEOTIDE SEQUENCE</scope>
    <source>
        <strain evidence="7">QSvi11</strain>
    </source>
</reference>
<dbReference type="InterPro" id="IPR000537">
    <property type="entry name" value="UbiA_prenyltransferase"/>
</dbReference>
<dbReference type="EMBL" id="AJWJ01000035">
    <property type="protein sequence ID" value="KAF2077222.1"/>
    <property type="molecule type" value="Genomic_DNA"/>
</dbReference>
<dbReference type="Proteomes" id="UP000695562">
    <property type="component" value="Unassembled WGS sequence"/>
</dbReference>
<evidence type="ECO:0000256" key="1">
    <source>
        <dbReference type="ARBA" id="ARBA00004141"/>
    </source>
</evidence>
<keyword evidence="2" id="KW-0808">Transferase</keyword>
<feature type="transmembrane region" description="Helical" evidence="6">
    <location>
        <begin position="43"/>
        <end position="62"/>
    </location>
</feature>
<dbReference type="GO" id="GO:0004659">
    <property type="term" value="F:prenyltransferase activity"/>
    <property type="evidence" value="ECO:0007669"/>
    <property type="project" value="InterPro"/>
</dbReference>
<evidence type="ECO:0000313" key="8">
    <source>
        <dbReference type="Proteomes" id="UP000695562"/>
    </source>
</evidence>
<feature type="transmembrane region" description="Helical" evidence="6">
    <location>
        <begin position="225"/>
        <end position="242"/>
    </location>
</feature>
<sequence length="303" mass="34241">MNIVQKYLIANRVSIFMIFVGLTSMTVAVLYKEGKPIRLANTFLVFVSSFLIMAFSCVINTLCDFYSGVDTKDNPNCDRTLFDYGMTPSLLVKFGFFNVIATYTLVLPIVFSPLSSGLGMFKFLAIVTGLLLVSYFYTAPPFQLKYRALGWVGIASGVFFVPHLLYYANTFTFGFKESDLLLSLSTAGPLFCMFLYNGQTLRDIDSDEKAGILTHCVLLGKTVSYYFWFSFYIITMLYITYISIIKNNIFLNLPWMSGIVVYKIYNLTKHNCDFNSKVKKLVPKVPFLCMMLLSVGVLVGTKN</sequence>
<dbReference type="PANTHER" id="PTHR13929">
    <property type="entry name" value="1,4-DIHYDROXY-2-NAPHTHOATE OCTAPRENYLTRANSFERASE"/>
    <property type="match status" value="1"/>
</dbReference>
<dbReference type="PANTHER" id="PTHR13929:SF0">
    <property type="entry name" value="UBIA PRENYLTRANSFERASE DOMAIN-CONTAINING PROTEIN 1"/>
    <property type="match status" value="1"/>
</dbReference>
<dbReference type="GO" id="GO:0009234">
    <property type="term" value="P:menaquinone biosynthetic process"/>
    <property type="evidence" value="ECO:0007669"/>
    <property type="project" value="TreeGrafter"/>
</dbReference>
<organism evidence="7 8">
    <name type="scientific">Polysphondylium violaceum</name>
    <dbReference type="NCBI Taxonomy" id="133409"/>
    <lineage>
        <taxon>Eukaryota</taxon>
        <taxon>Amoebozoa</taxon>
        <taxon>Evosea</taxon>
        <taxon>Eumycetozoa</taxon>
        <taxon>Dictyostelia</taxon>
        <taxon>Dictyosteliales</taxon>
        <taxon>Dictyosteliaceae</taxon>
        <taxon>Polysphondylium</taxon>
    </lineage>
</organism>
<evidence type="ECO:0000256" key="3">
    <source>
        <dbReference type="ARBA" id="ARBA00022692"/>
    </source>
</evidence>
<dbReference type="AlphaFoldDB" id="A0A8J4V7W4"/>
<feature type="transmembrane region" description="Helical" evidence="6">
    <location>
        <begin position="149"/>
        <end position="168"/>
    </location>
</feature>
<dbReference type="GO" id="GO:0016020">
    <property type="term" value="C:membrane"/>
    <property type="evidence" value="ECO:0007669"/>
    <property type="project" value="UniProtKB-SubCell"/>
</dbReference>
<keyword evidence="5 6" id="KW-0472">Membrane</keyword>
<comment type="caution">
    <text evidence="7">The sequence shown here is derived from an EMBL/GenBank/DDBJ whole genome shotgun (WGS) entry which is preliminary data.</text>
</comment>
<dbReference type="CDD" id="cd13962">
    <property type="entry name" value="PT_UbiA_UBIAD1"/>
    <property type="match status" value="1"/>
</dbReference>
<evidence type="ECO:0000256" key="6">
    <source>
        <dbReference type="SAM" id="Phobius"/>
    </source>
</evidence>
<comment type="subcellular location">
    <subcellularLocation>
        <location evidence="1">Membrane</location>
        <topology evidence="1">Multi-pass membrane protein</topology>
    </subcellularLocation>
</comment>
<feature type="transmembrane region" description="Helical" evidence="6">
    <location>
        <begin position="90"/>
        <end position="111"/>
    </location>
</feature>
<gene>
    <name evidence="7" type="ORF">CYY_001476</name>
</gene>
<dbReference type="Pfam" id="PF01040">
    <property type="entry name" value="UbiA"/>
    <property type="match status" value="1"/>
</dbReference>
<keyword evidence="4 6" id="KW-1133">Transmembrane helix</keyword>
<evidence type="ECO:0000256" key="2">
    <source>
        <dbReference type="ARBA" id="ARBA00022679"/>
    </source>
</evidence>
<feature type="transmembrane region" description="Helical" evidence="6">
    <location>
        <begin position="249"/>
        <end position="265"/>
    </location>
</feature>
<accession>A0A8J4V7W4</accession>
<dbReference type="InterPro" id="IPR026046">
    <property type="entry name" value="UBIAD1"/>
</dbReference>
<name>A0A8J4V7W4_9MYCE</name>
<evidence type="ECO:0000256" key="5">
    <source>
        <dbReference type="ARBA" id="ARBA00023136"/>
    </source>
</evidence>
<protein>
    <recommendedName>
        <fullName evidence="9">UbiA prenyltransferase family protein</fullName>
    </recommendedName>
</protein>
<proteinExistence type="predicted"/>
<evidence type="ECO:0000256" key="4">
    <source>
        <dbReference type="ARBA" id="ARBA00022989"/>
    </source>
</evidence>
<feature type="transmembrane region" description="Helical" evidence="6">
    <location>
        <begin position="180"/>
        <end position="198"/>
    </location>
</feature>
<dbReference type="OrthoDB" id="203513at2759"/>
<evidence type="ECO:0008006" key="9">
    <source>
        <dbReference type="Google" id="ProtNLM"/>
    </source>
</evidence>
<keyword evidence="3 6" id="KW-0812">Transmembrane</keyword>